<proteinExistence type="predicted"/>
<keyword evidence="2" id="KW-1185">Reference proteome</keyword>
<accession>A0AC61QS11</accession>
<gene>
    <name evidence="1" type="ORF">E5358_05440</name>
</gene>
<protein>
    <submittedName>
        <fullName evidence="1">Uncharacterized protein</fullName>
    </submittedName>
</protein>
<dbReference type="EMBL" id="SRZC01000007">
    <property type="protein sequence ID" value="TGX82782.1"/>
    <property type="molecule type" value="Genomic_DNA"/>
</dbReference>
<reference evidence="1" key="1">
    <citation type="submission" date="2019-04" db="EMBL/GenBank/DDBJ databases">
        <title>Microbes associate with the intestines of laboratory mice.</title>
        <authorList>
            <person name="Navarre W."/>
            <person name="Wong E."/>
            <person name="Huang K."/>
            <person name="Tropini C."/>
            <person name="Ng K."/>
            <person name="Yu B."/>
        </authorList>
    </citation>
    <scope>NUCLEOTIDE SEQUENCE</scope>
    <source>
        <strain evidence="1">NM73_A23</strain>
    </source>
</reference>
<name>A0AC61QS11_9BACT</name>
<evidence type="ECO:0000313" key="1">
    <source>
        <dbReference type="EMBL" id="TGX82782.1"/>
    </source>
</evidence>
<sequence length="611" mass="66564">MADAQLNFNEEELDKKSDLYHLYDRLYQGMVKANEIDPPAFPSSEDLLVLDGEGNPVFDSNGEPVLDQEKKAEVDKVASGYSTILMKNSAYLFANSILSVLSGGGSGGEGGDTTGFVSRGGDSMKGALSAWYGFDAGVNGQKIFEVSIDADEKKWAIVHGGLQVKGDVSITGTLDFGDGISFGGNKSIYLDNNALVIERQSISMKGDIEIDGTFKLGDVLINKDGIFWDKYEFYHSGNSNKSDVDWTMKDANVYGNLSVKGNASVEGALAVNDGFSLGALKKQLLYSEKIDQIAEDGSVTSIARTVLDSDLRIINGHGIKFDEDYIINVRNNQVVSFSAPGMIMNLGDSDNGKQTSKISLQADIWDYSNNFKLVSKEGAGNFVNGLRAQCAVNGSSVLETFRTDADNLGVLFPKQIRFGTTEGPAIYQDPVTGKLNIQIPYVNGEVEGHPTEQLKFDTFFAQTTSPFRNKALDWSATLHFNTDGEFFAFDKPVEADYFAIKSEQYHTRLIEDALFFDDGKFIEGVVDGLRYSGNGYFDGSVSSPSFASGFAGYGWAVKDEVTNGGFHATFDSLTVRKKMRVYELEVQKTSCTNGSFWVSDSCSGDEVIALE</sequence>
<dbReference type="Proteomes" id="UP000308886">
    <property type="component" value="Unassembled WGS sequence"/>
</dbReference>
<comment type="caution">
    <text evidence="1">The sequence shown here is derived from an EMBL/GenBank/DDBJ whole genome shotgun (WGS) entry which is preliminary data.</text>
</comment>
<organism evidence="1 2">
    <name type="scientific">Palleniella muris</name>
    <dbReference type="NCBI Taxonomy" id="3038145"/>
    <lineage>
        <taxon>Bacteria</taxon>
        <taxon>Pseudomonadati</taxon>
        <taxon>Bacteroidota</taxon>
        <taxon>Bacteroidia</taxon>
        <taxon>Bacteroidales</taxon>
        <taxon>Prevotellaceae</taxon>
        <taxon>Palleniella</taxon>
    </lineage>
</organism>
<evidence type="ECO:0000313" key="2">
    <source>
        <dbReference type="Proteomes" id="UP000308886"/>
    </source>
</evidence>